<evidence type="ECO:0000313" key="2">
    <source>
        <dbReference type="EMBL" id="MPV39056.1"/>
    </source>
</evidence>
<dbReference type="OrthoDB" id="5143602at2"/>
<evidence type="ECO:0000259" key="1">
    <source>
        <dbReference type="Pfam" id="PF00188"/>
    </source>
</evidence>
<organism evidence="2 3">
    <name type="scientific">Georgenia subflava</name>
    <dbReference type="NCBI Taxonomy" id="1622177"/>
    <lineage>
        <taxon>Bacteria</taxon>
        <taxon>Bacillati</taxon>
        <taxon>Actinomycetota</taxon>
        <taxon>Actinomycetes</taxon>
        <taxon>Micrococcales</taxon>
        <taxon>Bogoriellaceae</taxon>
        <taxon>Georgenia</taxon>
    </lineage>
</organism>
<dbReference type="CDD" id="cd05379">
    <property type="entry name" value="CAP_bacterial"/>
    <property type="match status" value="1"/>
</dbReference>
<proteinExistence type="predicted"/>
<protein>
    <recommendedName>
        <fullName evidence="1">SCP domain-containing protein</fullName>
    </recommendedName>
</protein>
<comment type="caution">
    <text evidence="2">The sequence shown here is derived from an EMBL/GenBank/DDBJ whole genome shotgun (WGS) entry which is preliminary data.</text>
</comment>
<sequence length="161" mass="17719">MVGDWNGDGTDSLGVRRDARVAGAQDGYDRRMFELINDYRAQNGVPPLRYWDGLRTGALSHSAWMDRNDRSAPDEPPTSFEHASAAVLRADTRAAGCGTGYAENIFWSSYESTPDLAMTEYMNSPGHRANILNRDLGFVATGTILVDGEIFNTQRFAFSCG</sequence>
<dbReference type="AlphaFoldDB" id="A0A6N7ESH3"/>
<dbReference type="SUPFAM" id="SSF55797">
    <property type="entry name" value="PR-1-like"/>
    <property type="match status" value="1"/>
</dbReference>
<feature type="domain" description="SCP" evidence="1">
    <location>
        <begin position="34"/>
        <end position="139"/>
    </location>
</feature>
<evidence type="ECO:0000313" key="3">
    <source>
        <dbReference type="Proteomes" id="UP000437709"/>
    </source>
</evidence>
<dbReference type="PANTHER" id="PTHR31157">
    <property type="entry name" value="SCP DOMAIN-CONTAINING PROTEIN"/>
    <property type="match status" value="1"/>
</dbReference>
<gene>
    <name evidence="2" type="ORF">GB881_18800</name>
</gene>
<dbReference type="InterPro" id="IPR035940">
    <property type="entry name" value="CAP_sf"/>
</dbReference>
<dbReference type="Proteomes" id="UP000437709">
    <property type="component" value="Unassembled WGS sequence"/>
</dbReference>
<dbReference type="EMBL" id="WHPC01000147">
    <property type="protein sequence ID" value="MPV39056.1"/>
    <property type="molecule type" value="Genomic_DNA"/>
</dbReference>
<dbReference type="Gene3D" id="3.40.33.10">
    <property type="entry name" value="CAP"/>
    <property type="match status" value="1"/>
</dbReference>
<keyword evidence="3" id="KW-1185">Reference proteome</keyword>
<accession>A0A6N7ESH3</accession>
<reference evidence="2 3" key="1">
    <citation type="submission" date="2019-10" db="EMBL/GenBank/DDBJ databases">
        <title>Georgenia wutianyii sp. nov. and Georgenia yuyongxinii sp. nov. isolated from plateau pika (Ochotona curzoniae) in the Qinghai-Tibet plateau of China.</title>
        <authorList>
            <person name="Tian Z."/>
        </authorList>
    </citation>
    <scope>NUCLEOTIDE SEQUENCE [LARGE SCALE GENOMIC DNA]</scope>
    <source>
        <strain evidence="2 3">JCM 19765</strain>
    </source>
</reference>
<dbReference type="Pfam" id="PF00188">
    <property type="entry name" value="CAP"/>
    <property type="match status" value="1"/>
</dbReference>
<dbReference type="PANTHER" id="PTHR31157:SF1">
    <property type="entry name" value="SCP DOMAIN-CONTAINING PROTEIN"/>
    <property type="match status" value="1"/>
</dbReference>
<name>A0A6N7ESH3_9MICO</name>
<dbReference type="InterPro" id="IPR014044">
    <property type="entry name" value="CAP_dom"/>
</dbReference>